<sequence>MPIEECFDSLMHSGHIYDRATAQRAEGRCRSENGPTAQTSFAWPSPPVERLEPGTVEPIEGTRESSFILMICYYYVTYYCALYCVMRINY</sequence>
<accession>A0A016SX06</accession>
<feature type="transmembrane region" description="Helical" evidence="1">
    <location>
        <begin position="67"/>
        <end position="86"/>
    </location>
</feature>
<dbReference type="EMBL" id="JARK01001501">
    <property type="protein sequence ID" value="EYB94916.1"/>
    <property type="molecule type" value="Genomic_DNA"/>
</dbReference>
<gene>
    <name evidence="2" type="primary">Acey_s0165.g1</name>
    <name evidence="2" type="ORF">Y032_0165g1</name>
</gene>
<protein>
    <submittedName>
        <fullName evidence="2">Uncharacterized protein</fullName>
    </submittedName>
</protein>
<name>A0A016SX06_9BILA</name>
<keyword evidence="3" id="KW-1185">Reference proteome</keyword>
<keyword evidence="1" id="KW-0812">Transmembrane</keyword>
<keyword evidence="1" id="KW-0472">Membrane</keyword>
<keyword evidence="1" id="KW-1133">Transmembrane helix</keyword>
<dbReference type="AlphaFoldDB" id="A0A016SX06"/>
<organism evidence="2 3">
    <name type="scientific">Ancylostoma ceylanicum</name>
    <dbReference type="NCBI Taxonomy" id="53326"/>
    <lineage>
        <taxon>Eukaryota</taxon>
        <taxon>Metazoa</taxon>
        <taxon>Ecdysozoa</taxon>
        <taxon>Nematoda</taxon>
        <taxon>Chromadorea</taxon>
        <taxon>Rhabditida</taxon>
        <taxon>Rhabditina</taxon>
        <taxon>Rhabditomorpha</taxon>
        <taxon>Strongyloidea</taxon>
        <taxon>Ancylostomatidae</taxon>
        <taxon>Ancylostomatinae</taxon>
        <taxon>Ancylostoma</taxon>
    </lineage>
</organism>
<proteinExistence type="predicted"/>
<dbReference type="Proteomes" id="UP000024635">
    <property type="component" value="Unassembled WGS sequence"/>
</dbReference>
<evidence type="ECO:0000256" key="1">
    <source>
        <dbReference type="SAM" id="Phobius"/>
    </source>
</evidence>
<evidence type="ECO:0000313" key="3">
    <source>
        <dbReference type="Proteomes" id="UP000024635"/>
    </source>
</evidence>
<comment type="caution">
    <text evidence="2">The sequence shown here is derived from an EMBL/GenBank/DDBJ whole genome shotgun (WGS) entry which is preliminary data.</text>
</comment>
<evidence type="ECO:0000313" key="2">
    <source>
        <dbReference type="EMBL" id="EYB94916.1"/>
    </source>
</evidence>
<reference evidence="3" key="1">
    <citation type="journal article" date="2015" name="Nat. Genet.">
        <title>The genome and transcriptome of the zoonotic hookworm Ancylostoma ceylanicum identify infection-specific gene families.</title>
        <authorList>
            <person name="Schwarz E.M."/>
            <person name="Hu Y."/>
            <person name="Antoshechkin I."/>
            <person name="Miller M.M."/>
            <person name="Sternberg P.W."/>
            <person name="Aroian R.V."/>
        </authorList>
    </citation>
    <scope>NUCLEOTIDE SEQUENCE</scope>
    <source>
        <strain evidence="3">HY135</strain>
    </source>
</reference>